<evidence type="ECO:0000313" key="5">
    <source>
        <dbReference type="EMBL" id="SKB36288.1"/>
    </source>
</evidence>
<name>A0A1T5AMT0_9SPHN</name>
<evidence type="ECO:0000313" key="6">
    <source>
        <dbReference type="Proteomes" id="UP000190044"/>
    </source>
</evidence>
<dbReference type="EMBL" id="FUYP01000004">
    <property type="protein sequence ID" value="SKB36288.1"/>
    <property type="molecule type" value="Genomic_DNA"/>
</dbReference>
<dbReference type="SUPFAM" id="SSF51316">
    <property type="entry name" value="Mss4-like"/>
    <property type="match status" value="1"/>
</dbReference>
<evidence type="ECO:0000256" key="1">
    <source>
        <dbReference type="ARBA" id="ARBA00005495"/>
    </source>
</evidence>
<dbReference type="GO" id="GO:0046872">
    <property type="term" value="F:metal ion binding"/>
    <property type="evidence" value="ECO:0007669"/>
    <property type="project" value="UniProtKB-KW"/>
</dbReference>
<evidence type="ECO:0000259" key="4">
    <source>
        <dbReference type="Pfam" id="PF04828"/>
    </source>
</evidence>
<sequence length="88" mass="9444">MLCRLAAARAKHTPVPHQHCYCSICRKQQGGGGYAINLGAGAASLRVDGQDNLRLYRARIADEQHEGCDLSRGRAAALPFLWVGAVAL</sequence>
<feature type="domain" description="CENP-V/GFA" evidence="4">
    <location>
        <begin position="3"/>
        <end position="63"/>
    </location>
</feature>
<dbReference type="InterPro" id="IPR011057">
    <property type="entry name" value="Mss4-like_sf"/>
</dbReference>
<protein>
    <recommendedName>
        <fullName evidence="4">CENP-V/GFA domain-containing protein</fullName>
    </recommendedName>
</protein>
<dbReference type="Pfam" id="PF04828">
    <property type="entry name" value="GFA"/>
    <property type="match status" value="1"/>
</dbReference>
<dbReference type="AlphaFoldDB" id="A0A1T5AMT0"/>
<reference evidence="6" key="1">
    <citation type="submission" date="2017-02" db="EMBL/GenBank/DDBJ databases">
        <authorList>
            <person name="Varghese N."/>
            <person name="Submissions S."/>
        </authorList>
    </citation>
    <scope>NUCLEOTIDE SEQUENCE [LARGE SCALE GENOMIC DNA]</scope>
    <source>
        <strain evidence="6">R11H</strain>
    </source>
</reference>
<dbReference type="Gene3D" id="3.90.1590.10">
    <property type="entry name" value="glutathione-dependent formaldehyde- activating enzyme (gfa)"/>
    <property type="match status" value="1"/>
</dbReference>
<gene>
    <name evidence="5" type="ORF">SAMN06295937_100448</name>
</gene>
<comment type="similarity">
    <text evidence="1">Belongs to the Gfa family.</text>
</comment>
<evidence type="ECO:0000256" key="3">
    <source>
        <dbReference type="ARBA" id="ARBA00022833"/>
    </source>
</evidence>
<proteinExistence type="inferred from homology"/>
<keyword evidence="3" id="KW-0862">Zinc</keyword>
<dbReference type="GO" id="GO:0016846">
    <property type="term" value="F:carbon-sulfur lyase activity"/>
    <property type="evidence" value="ECO:0007669"/>
    <property type="project" value="InterPro"/>
</dbReference>
<keyword evidence="6" id="KW-1185">Reference proteome</keyword>
<keyword evidence="2" id="KW-0479">Metal-binding</keyword>
<accession>A0A1T5AMT0</accession>
<dbReference type="Proteomes" id="UP000190044">
    <property type="component" value="Unassembled WGS sequence"/>
</dbReference>
<dbReference type="InterPro" id="IPR006913">
    <property type="entry name" value="CENP-V/GFA"/>
</dbReference>
<evidence type="ECO:0000256" key="2">
    <source>
        <dbReference type="ARBA" id="ARBA00022723"/>
    </source>
</evidence>
<organism evidence="5 6">
    <name type="scientific">Sphingopyxis flava</name>
    <dbReference type="NCBI Taxonomy" id="1507287"/>
    <lineage>
        <taxon>Bacteria</taxon>
        <taxon>Pseudomonadati</taxon>
        <taxon>Pseudomonadota</taxon>
        <taxon>Alphaproteobacteria</taxon>
        <taxon>Sphingomonadales</taxon>
        <taxon>Sphingomonadaceae</taxon>
        <taxon>Sphingopyxis</taxon>
    </lineage>
</organism>